<reference evidence="2" key="1">
    <citation type="submission" date="2019-10" db="EMBL/GenBank/DDBJ databases">
        <title>Conservation and host-specific expression of non-tandemly repeated heterogenous ribosome RNA gene in arbuscular mycorrhizal fungi.</title>
        <authorList>
            <person name="Maeda T."/>
            <person name="Kobayashi Y."/>
            <person name="Nakagawa T."/>
            <person name="Ezawa T."/>
            <person name="Yamaguchi K."/>
            <person name="Bino T."/>
            <person name="Nishimoto Y."/>
            <person name="Shigenobu S."/>
            <person name="Kawaguchi M."/>
        </authorList>
    </citation>
    <scope>NUCLEOTIDE SEQUENCE</scope>
    <source>
        <strain evidence="2">HR1</strain>
    </source>
</reference>
<comment type="caution">
    <text evidence="2">The sequence shown here is derived from an EMBL/GenBank/DDBJ whole genome shotgun (WGS) entry which is preliminary data.</text>
</comment>
<dbReference type="AlphaFoldDB" id="A0A8H3QRG3"/>
<protein>
    <submittedName>
        <fullName evidence="2">Uncharacterized protein</fullName>
    </submittedName>
</protein>
<dbReference type="Proteomes" id="UP000615446">
    <property type="component" value="Unassembled WGS sequence"/>
</dbReference>
<accession>A0A8H3QRG3</accession>
<evidence type="ECO:0000313" key="3">
    <source>
        <dbReference type="Proteomes" id="UP000615446"/>
    </source>
</evidence>
<sequence>MQLSDIHELDLIRNRKVEVAKGLSRTHVEPDHDNDFVGEMLAKQESKKQERKKTRNKSLEYPTSPSHIPEHKIPQSTWTIPKDAKSGKSVEDDNEVEELQKKQEASNYSVTNQIEREICEIFLF</sequence>
<dbReference type="EMBL" id="BLAL01000194">
    <property type="protein sequence ID" value="GES90185.1"/>
    <property type="molecule type" value="Genomic_DNA"/>
</dbReference>
<name>A0A8H3QRG3_9GLOM</name>
<gene>
    <name evidence="2" type="ORF">RCL2_001705100</name>
</gene>
<feature type="compositionally biased region" description="Basic and acidic residues" evidence="1">
    <location>
        <begin position="82"/>
        <end position="91"/>
    </location>
</feature>
<proteinExistence type="predicted"/>
<organism evidence="2 3">
    <name type="scientific">Rhizophagus clarus</name>
    <dbReference type="NCBI Taxonomy" id="94130"/>
    <lineage>
        <taxon>Eukaryota</taxon>
        <taxon>Fungi</taxon>
        <taxon>Fungi incertae sedis</taxon>
        <taxon>Mucoromycota</taxon>
        <taxon>Glomeromycotina</taxon>
        <taxon>Glomeromycetes</taxon>
        <taxon>Glomerales</taxon>
        <taxon>Glomeraceae</taxon>
        <taxon>Rhizophagus</taxon>
    </lineage>
</organism>
<evidence type="ECO:0000256" key="1">
    <source>
        <dbReference type="SAM" id="MobiDB-lite"/>
    </source>
</evidence>
<feature type="region of interest" description="Disordered" evidence="1">
    <location>
        <begin position="43"/>
        <end position="107"/>
    </location>
</feature>
<evidence type="ECO:0000313" key="2">
    <source>
        <dbReference type="EMBL" id="GES90185.1"/>
    </source>
</evidence>